<evidence type="ECO:0000256" key="1">
    <source>
        <dbReference type="ARBA" id="ARBA00005194"/>
    </source>
</evidence>
<keyword evidence="19" id="KW-1185">Reference proteome</keyword>
<keyword evidence="8" id="KW-0443">Lipid metabolism</keyword>
<dbReference type="NCBIfam" id="TIGR03150">
    <property type="entry name" value="fabF"/>
    <property type="match status" value="1"/>
</dbReference>
<dbReference type="Proteomes" id="UP000322530">
    <property type="component" value="Unassembled WGS sequence"/>
</dbReference>
<gene>
    <name evidence="18" type="ORF">KDI_03990</name>
</gene>
<dbReference type="InterPro" id="IPR017568">
    <property type="entry name" value="3-oxoacyl-ACP_synth-2"/>
</dbReference>
<dbReference type="RefSeq" id="WP_149399820.1">
    <property type="nucleotide sequence ID" value="NZ_BIXY01000003.1"/>
</dbReference>
<proteinExistence type="inferred from homology"/>
<dbReference type="PROSITE" id="PS00606">
    <property type="entry name" value="KS3_1"/>
    <property type="match status" value="1"/>
</dbReference>
<dbReference type="PANTHER" id="PTHR11712">
    <property type="entry name" value="POLYKETIDE SYNTHASE-RELATED"/>
    <property type="match status" value="1"/>
</dbReference>
<evidence type="ECO:0000256" key="16">
    <source>
        <dbReference type="RuleBase" id="RU003694"/>
    </source>
</evidence>
<comment type="catalytic activity">
    <reaction evidence="12 14">
        <text>(9Z)-hexadecenoyl-[ACP] + malonyl-[ACP] + H(+) = 3-oxo-(11Z)-octadecenoyl-[ACP] + holo-[ACP] + CO2</text>
        <dbReference type="Rhea" id="RHEA:55040"/>
        <dbReference type="Rhea" id="RHEA-COMP:9623"/>
        <dbReference type="Rhea" id="RHEA-COMP:9685"/>
        <dbReference type="Rhea" id="RHEA-COMP:10800"/>
        <dbReference type="Rhea" id="RHEA-COMP:14074"/>
        <dbReference type="ChEBI" id="CHEBI:15378"/>
        <dbReference type="ChEBI" id="CHEBI:16526"/>
        <dbReference type="ChEBI" id="CHEBI:64479"/>
        <dbReference type="ChEBI" id="CHEBI:78449"/>
        <dbReference type="ChEBI" id="CHEBI:83989"/>
        <dbReference type="ChEBI" id="CHEBI:138538"/>
        <dbReference type="EC" id="2.3.1.179"/>
    </reaction>
</comment>
<sequence>MSRVVVTGLGLVTSLGNDLASTWDALIQGKSGIGEITAYDTSKHRVHFGGQVKDFDPTLYMDRKEIRRNDAYEQLAIATTKQALAQSQLQITAENADEIGVYIGSGIGGLETLHDQFKVLHEKGPDRISPFFINMMIIDGAPGIVSILTGAKGPNWAAVSACATSGNTLGEAWETIRRGDAQAMIAGGAEKAITPIAMAAFDNMHALSRHNENYQEASRPFDALRDGFVMGEGAAMLILEDLDFAKARGAHILAEIVGYASTGDANHVTAPAPGGEGLVRAMRRALKKAGLRPEDVDYINAHGTSTPFNDSNETQAIKTVFGEHAYRIAVSSTKSMTGHTLGAAGAVEAVISIQTILNGIIPPTINLHHPDPECDLDYVPHEARHATVNVVMSNSMGFGGHNTSLIFKRYEE</sequence>
<keyword evidence="5 14" id="KW-0444">Lipid biosynthesis</keyword>
<evidence type="ECO:0000256" key="15">
    <source>
        <dbReference type="PIRSR" id="PIRSR000447-1"/>
    </source>
</evidence>
<evidence type="ECO:0000256" key="10">
    <source>
        <dbReference type="ARBA" id="ARBA00023315"/>
    </source>
</evidence>
<dbReference type="GO" id="GO:0004315">
    <property type="term" value="F:3-oxoacyl-[acyl-carrier-protein] synthase activity"/>
    <property type="evidence" value="ECO:0007669"/>
    <property type="project" value="UniProtKB-UniRule"/>
</dbReference>
<keyword evidence="7" id="KW-0276">Fatty acid metabolism</keyword>
<evidence type="ECO:0000256" key="7">
    <source>
        <dbReference type="ARBA" id="ARBA00022832"/>
    </source>
</evidence>
<evidence type="ECO:0000313" key="19">
    <source>
        <dbReference type="Proteomes" id="UP000322530"/>
    </source>
</evidence>
<dbReference type="InterPro" id="IPR018201">
    <property type="entry name" value="Ketoacyl_synth_AS"/>
</dbReference>
<evidence type="ECO:0000256" key="14">
    <source>
        <dbReference type="PIRNR" id="PIRNR000447"/>
    </source>
</evidence>
<dbReference type="Pfam" id="PF00109">
    <property type="entry name" value="ketoacyl-synt"/>
    <property type="match status" value="1"/>
</dbReference>
<dbReference type="InterPro" id="IPR020841">
    <property type="entry name" value="PKS_Beta-ketoAc_synthase_dom"/>
</dbReference>
<dbReference type="InterPro" id="IPR016039">
    <property type="entry name" value="Thiolase-like"/>
</dbReference>
<dbReference type="InterPro" id="IPR014030">
    <property type="entry name" value="Ketoacyl_synth_N"/>
</dbReference>
<evidence type="ECO:0000259" key="17">
    <source>
        <dbReference type="PROSITE" id="PS52004"/>
    </source>
</evidence>
<evidence type="ECO:0000256" key="2">
    <source>
        <dbReference type="ARBA" id="ARBA00008467"/>
    </source>
</evidence>
<feature type="domain" description="Ketosynthase family 3 (KS3)" evidence="17">
    <location>
        <begin position="1"/>
        <end position="409"/>
    </location>
</feature>
<evidence type="ECO:0000256" key="11">
    <source>
        <dbReference type="ARBA" id="ARBA00024006"/>
    </source>
</evidence>
<dbReference type="AlphaFoldDB" id="A0A5A5T6I6"/>
<dbReference type="EC" id="2.3.1.179" evidence="3 14"/>
<dbReference type="InterPro" id="IPR014031">
    <property type="entry name" value="Ketoacyl_synth_C"/>
</dbReference>
<dbReference type="PROSITE" id="PS52004">
    <property type="entry name" value="KS3_2"/>
    <property type="match status" value="1"/>
</dbReference>
<dbReference type="FunFam" id="3.40.47.10:FF:000009">
    <property type="entry name" value="3-oxoacyl-[acyl-carrier-protein] synthase 2"/>
    <property type="match status" value="1"/>
</dbReference>
<keyword evidence="6 14" id="KW-0808">Transferase</keyword>
<evidence type="ECO:0000256" key="6">
    <source>
        <dbReference type="ARBA" id="ARBA00022679"/>
    </source>
</evidence>
<dbReference type="PIRSF" id="PIRSF000447">
    <property type="entry name" value="KAS_II"/>
    <property type="match status" value="1"/>
</dbReference>
<name>A0A5A5T6I6_9CHLR</name>
<evidence type="ECO:0000256" key="3">
    <source>
        <dbReference type="ARBA" id="ARBA00012356"/>
    </source>
</evidence>
<accession>A0A5A5T6I6</accession>
<protein>
    <recommendedName>
        <fullName evidence="4 14">3-oxoacyl-[acyl-carrier-protein] synthase 2</fullName>
        <ecNumber evidence="3 14">2.3.1.179</ecNumber>
    </recommendedName>
</protein>
<dbReference type="EMBL" id="BIXY01000003">
    <property type="protein sequence ID" value="GCF06835.1"/>
    <property type="molecule type" value="Genomic_DNA"/>
</dbReference>
<comment type="caution">
    <text evidence="18">The sequence shown here is derived from an EMBL/GenBank/DDBJ whole genome shotgun (WGS) entry which is preliminary data.</text>
</comment>
<dbReference type="NCBIfam" id="NF005589">
    <property type="entry name" value="PRK07314.1"/>
    <property type="match status" value="1"/>
</dbReference>
<evidence type="ECO:0000313" key="18">
    <source>
        <dbReference type="EMBL" id="GCF06835.1"/>
    </source>
</evidence>
<dbReference type="UniPathway" id="UPA00094"/>
<dbReference type="SUPFAM" id="SSF53901">
    <property type="entry name" value="Thiolase-like"/>
    <property type="match status" value="2"/>
</dbReference>
<keyword evidence="10 14" id="KW-0012">Acyltransferase</keyword>
<dbReference type="CDD" id="cd00834">
    <property type="entry name" value="KAS_I_II"/>
    <property type="match status" value="1"/>
</dbReference>
<reference evidence="18 19" key="1">
    <citation type="submission" date="2019-01" db="EMBL/GenBank/DDBJ databases">
        <title>Draft genome sequence of Dictyobacter sp. Uno17.</title>
        <authorList>
            <person name="Wang C.M."/>
            <person name="Zheng Y."/>
            <person name="Sakai Y."/>
            <person name="Abe K."/>
            <person name="Yokota A."/>
            <person name="Yabe S."/>
        </authorList>
    </citation>
    <scope>NUCLEOTIDE SEQUENCE [LARGE SCALE GENOMIC DNA]</scope>
    <source>
        <strain evidence="18 19">Uno17</strain>
    </source>
</reference>
<evidence type="ECO:0000256" key="4">
    <source>
        <dbReference type="ARBA" id="ARBA00014657"/>
    </source>
</evidence>
<dbReference type="Pfam" id="PF02801">
    <property type="entry name" value="Ketoacyl-synt_C"/>
    <property type="match status" value="1"/>
</dbReference>
<comment type="pathway">
    <text evidence="1 14">Lipid metabolism; fatty acid biosynthesis.</text>
</comment>
<feature type="active site" description="For beta-ketoacyl synthase activity" evidence="15">
    <location>
        <position position="162"/>
    </location>
</feature>
<dbReference type="InterPro" id="IPR000794">
    <property type="entry name" value="Beta-ketoacyl_synthase"/>
</dbReference>
<evidence type="ECO:0000256" key="12">
    <source>
        <dbReference type="ARBA" id="ARBA00047318"/>
    </source>
</evidence>
<organism evidence="18 19">
    <name type="scientific">Dictyobacter arantiisoli</name>
    <dbReference type="NCBI Taxonomy" id="2014874"/>
    <lineage>
        <taxon>Bacteria</taxon>
        <taxon>Bacillati</taxon>
        <taxon>Chloroflexota</taxon>
        <taxon>Ktedonobacteria</taxon>
        <taxon>Ktedonobacterales</taxon>
        <taxon>Dictyobacteraceae</taxon>
        <taxon>Dictyobacter</taxon>
    </lineage>
</organism>
<dbReference type="Gene3D" id="3.40.47.10">
    <property type="match status" value="1"/>
</dbReference>
<comment type="catalytic activity">
    <reaction evidence="13 14">
        <text>a fatty acyl-[ACP] + malonyl-[ACP] + H(+) = a 3-oxoacyl-[ACP] + holo-[ACP] + CO2</text>
        <dbReference type="Rhea" id="RHEA:22836"/>
        <dbReference type="Rhea" id="RHEA-COMP:9623"/>
        <dbReference type="Rhea" id="RHEA-COMP:9685"/>
        <dbReference type="Rhea" id="RHEA-COMP:9916"/>
        <dbReference type="Rhea" id="RHEA-COMP:14125"/>
        <dbReference type="ChEBI" id="CHEBI:15378"/>
        <dbReference type="ChEBI" id="CHEBI:16526"/>
        <dbReference type="ChEBI" id="CHEBI:64479"/>
        <dbReference type="ChEBI" id="CHEBI:78449"/>
        <dbReference type="ChEBI" id="CHEBI:78776"/>
        <dbReference type="ChEBI" id="CHEBI:138651"/>
    </reaction>
</comment>
<dbReference type="PANTHER" id="PTHR11712:SF336">
    <property type="entry name" value="3-OXOACYL-[ACYL-CARRIER-PROTEIN] SYNTHASE, MITOCHONDRIAL"/>
    <property type="match status" value="1"/>
</dbReference>
<dbReference type="GO" id="GO:0006633">
    <property type="term" value="P:fatty acid biosynthetic process"/>
    <property type="evidence" value="ECO:0007669"/>
    <property type="project" value="UniProtKB-UniRule"/>
</dbReference>
<evidence type="ECO:0000256" key="5">
    <source>
        <dbReference type="ARBA" id="ARBA00022516"/>
    </source>
</evidence>
<evidence type="ECO:0000256" key="13">
    <source>
        <dbReference type="ARBA" id="ARBA00047659"/>
    </source>
</evidence>
<dbReference type="OrthoDB" id="9808669at2"/>
<keyword evidence="9 14" id="KW-0275">Fatty acid biosynthesis</keyword>
<dbReference type="SMART" id="SM00825">
    <property type="entry name" value="PKS_KS"/>
    <property type="match status" value="1"/>
</dbReference>
<comment type="similarity">
    <text evidence="2 14 16">Belongs to the thiolase-like superfamily. Beta-ketoacyl-ACP synthases family.</text>
</comment>
<dbReference type="GO" id="GO:0005829">
    <property type="term" value="C:cytosol"/>
    <property type="evidence" value="ECO:0007669"/>
    <property type="project" value="TreeGrafter"/>
</dbReference>
<comment type="function">
    <text evidence="11 14">Involved in the type II fatty acid elongation cycle. Catalyzes the elongation of a wide range of acyl-ACP by the addition of two carbons from malonyl-ACP to an acyl acceptor. Can efficiently catalyze the conversion of palmitoleoyl-ACP (cis-hexadec-9-enoyl-ACP) to cis-vaccenoyl-ACP (cis-octadec-11-enoyl-ACP), an essential step in the thermal regulation of fatty acid composition.</text>
</comment>
<evidence type="ECO:0000256" key="9">
    <source>
        <dbReference type="ARBA" id="ARBA00023160"/>
    </source>
</evidence>
<evidence type="ECO:0000256" key="8">
    <source>
        <dbReference type="ARBA" id="ARBA00023098"/>
    </source>
</evidence>